<dbReference type="EMBL" id="CP025958">
    <property type="protein sequence ID" value="AWM39726.1"/>
    <property type="molecule type" value="Genomic_DNA"/>
</dbReference>
<dbReference type="Proteomes" id="UP000245802">
    <property type="component" value="Chromosome"/>
</dbReference>
<feature type="repeat" description="WD" evidence="3">
    <location>
        <begin position="917"/>
        <end position="950"/>
    </location>
</feature>
<evidence type="ECO:0000259" key="6">
    <source>
        <dbReference type="Pfam" id="PF04542"/>
    </source>
</evidence>
<dbReference type="Gene3D" id="1.10.1740.10">
    <property type="match status" value="1"/>
</dbReference>
<keyword evidence="2" id="KW-0677">Repeat</keyword>
<dbReference type="PANTHER" id="PTHR19879:SF9">
    <property type="entry name" value="TRANSCRIPTION INITIATION FACTOR TFIID SUBUNIT 5"/>
    <property type="match status" value="1"/>
</dbReference>
<evidence type="ECO:0000256" key="3">
    <source>
        <dbReference type="PROSITE-ProRule" id="PRU00221"/>
    </source>
</evidence>
<dbReference type="Gene3D" id="2.130.10.10">
    <property type="entry name" value="YVTN repeat-like/Quinoprotein amine dehydrogenase"/>
    <property type="match status" value="5"/>
</dbReference>
<dbReference type="GO" id="GO:0006352">
    <property type="term" value="P:DNA-templated transcription initiation"/>
    <property type="evidence" value="ECO:0007669"/>
    <property type="project" value="InterPro"/>
</dbReference>
<dbReference type="InterPro" id="IPR001680">
    <property type="entry name" value="WD40_rpt"/>
</dbReference>
<gene>
    <name evidence="8" type="ORF">C1280_23810</name>
</gene>
<dbReference type="InterPro" id="IPR013249">
    <property type="entry name" value="RNA_pol_sigma70_r4_t2"/>
</dbReference>
<evidence type="ECO:0000256" key="5">
    <source>
        <dbReference type="SAM" id="Phobius"/>
    </source>
</evidence>
<dbReference type="InterPro" id="IPR013324">
    <property type="entry name" value="RNA_pol_sigma_r3/r4-like"/>
</dbReference>
<feature type="repeat" description="WD" evidence="3">
    <location>
        <begin position="523"/>
        <end position="555"/>
    </location>
</feature>
<dbReference type="Pfam" id="PF08281">
    <property type="entry name" value="Sigma70_r4_2"/>
    <property type="match status" value="1"/>
</dbReference>
<dbReference type="GO" id="GO:0005829">
    <property type="term" value="C:cytosol"/>
    <property type="evidence" value="ECO:0007669"/>
    <property type="project" value="UniProtKB-ARBA"/>
</dbReference>
<sequence length="1125" mass="117742">MSIVKTRSRHSMSTRVRPALSEMIRQFAGGLRQDHARDADLLSAFAHQQDDQAFADLVARHGPLVWGVCSRGLIDPNDAEDAFQATFLALARQAGALAERARTHETLAGWLYLTAQRIAHNLRRSQARRCEHEQKAAADWSERATAPASPAFELGGVLDEELGQLPARFREPLVLCYFQGKTHADAARQLGCPVGTVSGRLARACELLRDRLARRGVALAVGQVAVVLAAAGSTARAAVAPVPARLADATAAAARPFVTGDGAGTAAGQLALGVPPVRAGVNIKFVGVLAVAFLGVTVAAAVGLGPAPTPPADVRSASPPEVRDGGHAFGDPLPTGAIARLGTLRFRTGRMGFTSSVAFGPGAKSLLSAHGDDVVHVWDPVTGRERPRLDAPRLCTAVSATPDGRRLVGVGASEVWAWDLAANPPAVLWKTQQPRIVRGSIAISPNGRLVAHGSVKGTVVLLDAATGDELRTFPAVGSGLTFAPDSMRLAAWSHESAVNASVAVTDVSVWNVADGAHEYTLQVAPKGGAVSAVAFSPDGTTVATAAGDRRLRLWNAADGTWRADLTADADPLAYVGFQPDGTLIEAGGGRVRFWDTVRGAQSRPPVRAEDTADAYLLSGDGTLLARAGLFGAGMREVATGREIGAGAGMPDGLVHAVAFAPDGRSVVTAAYSESAGGSLYLWDATDGKLRGQAGTGTGHIIWGLDIAPDGAVSVASVPLYRNPAPRTRVMTWAEGLGRPPASYPLPAGTRCGASSPDRRYVAAATGDRVVFCDRATGQEVRALPIKCQANSLAFSADGSCVGVLDVSARRVTVCSLVDGRQTAWPRDDGAAVQFSLSPLALSPDGRLFAVCVAGRDGRLRVIETATGAELWQADARLSGLPAPEFVFSPDGRTLAAAGRDGTVRVWEVATGEERYRFSGHRAGVFSVAYSPDSRRVASASYDCTALVWDVGTLPAVPKNRAAPEELWAALTGHEAAPAYRAIAALVDSPGVAVPLLRSKLAPPAAPPARVREWLADLGSNQFATREAASRELARRGDQVFPELKQALAAAGSPEVRARLRRLLERLGSLSPDSRAVVRGVEVLERLGADPAARELLRELAGAPTESLLGRESRAAYRRLVSATAQ</sequence>
<feature type="domain" description="RNA polymerase sigma factor 70 region 4 type 2" evidence="7">
    <location>
        <begin position="158"/>
        <end position="207"/>
    </location>
</feature>
<dbReference type="InterPro" id="IPR011047">
    <property type="entry name" value="Quinoprotein_ADH-like_sf"/>
</dbReference>
<dbReference type="InterPro" id="IPR014284">
    <property type="entry name" value="RNA_pol_sigma-70_dom"/>
</dbReference>
<evidence type="ECO:0000259" key="7">
    <source>
        <dbReference type="Pfam" id="PF08281"/>
    </source>
</evidence>
<dbReference type="PANTHER" id="PTHR19879">
    <property type="entry name" value="TRANSCRIPTION INITIATION FACTOR TFIID"/>
    <property type="match status" value="1"/>
</dbReference>
<dbReference type="SUPFAM" id="SSF88659">
    <property type="entry name" value="Sigma3 and sigma4 domains of RNA polymerase sigma factors"/>
    <property type="match status" value="1"/>
</dbReference>
<protein>
    <recommendedName>
        <fullName evidence="10">Sigma-70 family RNA polymerase sigma factor</fullName>
    </recommendedName>
</protein>
<feature type="repeat" description="WD" evidence="3">
    <location>
        <begin position="347"/>
        <end position="379"/>
    </location>
</feature>
<dbReference type="AlphaFoldDB" id="A0A2Z3H827"/>
<dbReference type="InterPro" id="IPR013325">
    <property type="entry name" value="RNA_pol_sigma_r2"/>
</dbReference>
<evidence type="ECO:0000256" key="4">
    <source>
        <dbReference type="SAM" id="MobiDB-lite"/>
    </source>
</evidence>
<dbReference type="InterPro" id="IPR019775">
    <property type="entry name" value="WD40_repeat_CS"/>
</dbReference>
<dbReference type="PROSITE" id="PS50294">
    <property type="entry name" value="WD_REPEATS_REGION"/>
    <property type="match status" value="2"/>
</dbReference>
<feature type="transmembrane region" description="Helical" evidence="5">
    <location>
        <begin position="285"/>
        <end position="305"/>
    </location>
</feature>
<feature type="region of interest" description="Disordered" evidence="4">
    <location>
        <begin position="307"/>
        <end position="329"/>
    </location>
</feature>
<feature type="repeat" description="WD" evidence="3">
    <location>
        <begin position="887"/>
        <end position="916"/>
    </location>
</feature>
<dbReference type="Pfam" id="PF00400">
    <property type="entry name" value="WD40"/>
    <property type="match status" value="4"/>
</dbReference>
<dbReference type="CDD" id="cd06171">
    <property type="entry name" value="Sigma70_r4"/>
    <property type="match status" value="1"/>
</dbReference>
<dbReference type="OrthoDB" id="244694at2"/>
<dbReference type="InterPro" id="IPR036388">
    <property type="entry name" value="WH-like_DNA-bd_sf"/>
</dbReference>
<keyword evidence="5" id="KW-1133">Transmembrane helix</keyword>
<dbReference type="Pfam" id="PF04542">
    <property type="entry name" value="Sigma70_r2"/>
    <property type="match status" value="1"/>
</dbReference>
<dbReference type="InterPro" id="IPR015943">
    <property type="entry name" value="WD40/YVTN_repeat-like_dom_sf"/>
</dbReference>
<organism evidence="8 9">
    <name type="scientific">Gemmata obscuriglobus</name>
    <dbReference type="NCBI Taxonomy" id="114"/>
    <lineage>
        <taxon>Bacteria</taxon>
        <taxon>Pseudomonadati</taxon>
        <taxon>Planctomycetota</taxon>
        <taxon>Planctomycetia</taxon>
        <taxon>Gemmatales</taxon>
        <taxon>Gemmataceae</taxon>
        <taxon>Gemmata</taxon>
    </lineage>
</organism>
<dbReference type="PROSITE" id="PS00678">
    <property type="entry name" value="WD_REPEATS_1"/>
    <property type="match status" value="2"/>
</dbReference>
<evidence type="ECO:0000313" key="8">
    <source>
        <dbReference type="EMBL" id="AWM39726.1"/>
    </source>
</evidence>
<keyword evidence="5" id="KW-0472">Membrane</keyword>
<dbReference type="GO" id="GO:0016987">
    <property type="term" value="F:sigma factor activity"/>
    <property type="evidence" value="ECO:0007669"/>
    <property type="project" value="InterPro"/>
</dbReference>
<dbReference type="SMART" id="SM00320">
    <property type="entry name" value="WD40"/>
    <property type="match status" value="10"/>
</dbReference>
<keyword evidence="9" id="KW-1185">Reference proteome</keyword>
<reference evidence="8 9" key="1">
    <citation type="submission" date="2018-01" db="EMBL/GenBank/DDBJ databases">
        <title>G. obscuriglobus.</title>
        <authorList>
            <person name="Franke J."/>
            <person name="Blomberg W."/>
            <person name="Selmecki A."/>
        </authorList>
    </citation>
    <scope>NUCLEOTIDE SEQUENCE [LARGE SCALE GENOMIC DNA]</scope>
    <source>
        <strain evidence="8 9">DSM 5831</strain>
    </source>
</reference>
<dbReference type="GO" id="GO:0003677">
    <property type="term" value="F:DNA binding"/>
    <property type="evidence" value="ECO:0007669"/>
    <property type="project" value="InterPro"/>
</dbReference>
<proteinExistence type="predicted"/>
<dbReference type="SUPFAM" id="SSF88946">
    <property type="entry name" value="Sigma2 domain of RNA polymerase sigma factors"/>
    <property type="match status" value="1"/>
</dbReference>
<dbReference type="KEGG" id="gog:C1280_23810"/>
<dbReference type="SUPFAM" id="SSF50998">
    <property type="entry name" value="Quinoprotein alcohol dehydrogenase-like"/>
    <property type="match status" value="2"/>
</dbReference>
<evidence type="ECO:0008006" key="10">
    <source>
        <dbReference type="Google" id="ProtNLM"/>
    </source>
</evidence>
<evidence type="ECO:0000313" key="9">
    <source>
        <dbReference type="Proteomes" id="UP000245802"/>
    </source>
</evidence>
<dbReference type="PROSITE" id="PS50082">
    <property type="entry name" value="WD_REPEATS_2"/>
    <property type="match status" value="4"/>
</dbReference>
<dbReference type="InterPro" id="IPR007627">
    <property type="entry name" value="RNA_pol_sigma70_r2"/>
</dbReference>
<dbReference type="NCBIfam" id="TIGR02937">
    <property type="entry name" value="sigma70-ECF"/>
    <property type="match status" value="1"/>
</dbReference>
<evidence type="ECO:0000256" key="1">
    <source>
        <dbReference type="ARBA" id="ARBA00022574"/>
    </source>
</evidence>
<feature type="domain" description="RNA polymerase sigma-70 region 2" evidence="6">
    <location>
        <begin position="57"/>
        <end position="129"/>
    </location>
</feature>
<keyword evidence="1 3" id="KW-0853">WD repeat</keyword>
<name>A0A2Z3H827_9BACT</name>
<accession>A0A2Z3H827</accession>
<evidence type="ECO:0000256" key="2">
    <source>
        <dbReference type="ARBA" id="ARBA00022737"/>
    </source>
</evidence>
<keyword evidence="5" id="KW-0812">Transmembrane</keyword>
<dbReference type="Gene3D" id="1.10.10.10">
    <property type="entry name" value="Winged helix-like DNA-binding domain superfamily/Winged helix DNA-binding domain"/>
    <property type="match status" value="1"/>
</dbReference>